<dbReference type="EMBL" id="LGUF01000007">
    <property type="protein sequence ID" value="KON87418.1"/>
    <property type="molecule type" value="Genomic_DNA"/>
</dbReference>
<dbReference type="Gene3D" id="1.10.150.130">
    <property type="match status" value="1"/>
</dbReference>
<dbReference type="InterPro" id="IPR010998">
    <property type="entry name" value="Integrase_recombinase_N"/>
</dbReference>
<comment type="caution">
    <text evidence="7">The sequence shown here is derived from an EMBL/GenBank/DDBJ whole genome shotgun (WGS) entry which is preliminary data.</text>
</comment>
<evidence type="ECO:0000256" key="1">
    <source>
        <dbReference type="ARBA" id="ARBA00022908"/>
    </source>
</evidence>
<dbReference type="InterPro" id="IPR002104">
    <property type="entry name" value="Integrase_catalytic"/>
</dbReference>
<gene>
    <name evidence="7" type="ORF">AF332_11670</name>
</gene>
<dbReference type="AlphaFoldDB" id="A0A0M0GCC9"/>
<reference evidence="8" key="1">
    <citation type="submission" date="2015-07" db="EMBL/GenBank/DDBJ databases">
        <title>Fjat-10036 dsm4.</title>
        <authorList>
            <person name="Liu B."/>
            <person name="Wang J."/>
            <person name="Zhu Y."/>
            <person name="Liu G."/>
            <person name="Chen Q."/>
            <person name="Chen Z."/>
            <person name="Lan J."/>
            <person name="Che J."/>
            <person name="Ge C."/>
            <person name="Shi H."/>
            <person name="Pan Z."/>
            <person name="Liu X."/>
        </authorList>
    </citation>
    <scope>NUCLEOTIDE SEQUENCE [LARGE SCALE GENOMIC DNA]</scope>
    <source>
        <strain evidence="8">DSM 4</strain>
    </source>
</reference>
<dbReference type="Gene3D" id="1.10.443.10">
    <property type="entry name" value="Intergrase catalytic core"/>
    <property type="match status" value="1"/>
</dbReference>
<keyword evidence="8" id="KW-1185">Reference proteome</keyword>
<dbReference type="InterPro" id="IPR004107">
    <property type="entry name" value="Integrase_SAM-like_N"/>
</dbReference>
<evidence type="ECO:0000256" key="2">
    <source>
        <dbReference type="ARBA" id="ARBA00023125"/>
    </source>
</evidence>
<dbReference type="RefSeq" id="WP_053434770.1">
    <property type="nucleotide sequence ID" value="NZ_LGUF01000007.1"/>
</dbReference>
<dbReference type="GO" id="GO:0006310">
    <property type="term" value="P:DNA recombination"/>
    <property type="evidence" value="ECO:0007669"/>
    <property type="project" value="UniProtKB-KW"/>
</dbReference>
<dbReference type="OrthoDB" id="2399485at2"/>
<proteinExistence type="predicted"/>
<evidence type="ECO:0000256" key="3">
    <source>
        <dbReference type="ARBA" id="ARBA00023172"/>
    </source>
</evidence>
<dbReference type="Pfam" id="PF02899">
    <property type="entry name" value="Phage_int_SAM_1"/>
    <property type="match status" value="1"/>
</dbReference>
<feature type="domain" description="Tyr recombinase" evidence="5">
    <location>
        <begin position="132"/>
        <end position="305"/>
    </location>
</feature>
<evidence type="ECO:0000313" key="8">
    <source>
        <dbReference type="Proteomes" id="UP000037109"/>
    </source>
</evidence>
<keyword evidence="3" id="KW-0233">DNA recombination</keyword>
<feature type="domain" description="Core-binding (CB)" evidence="6">
    <location>
        <begin position="12"/>
        <end position="106"/>
    </location>
</feature>
<dbReference type="InterPro" id="IPR013762">
    <property type="entry name" value="Integrase-like_cat_sf"/>
</dbReference>
<dbReference type="STRING" id="1459.AF332_11670"/>
<keyword evidence="1" id="KW-0229">DNA integration</keyword>
<dbReference type="InterPro" id="IPR044068">
    <property type="entry name" value="CB"/>
</dbReference>
<evidence type="ECO:0000313" key="7">
    <source>
        <dbReference type="EMBL" id="KON87418.1"/>
    </source>
</evidence>
<dbReference type="PROSITE" id="PS51898">
    <property type="entry name" value="TYR_RECOMBINASE"/>
    <property type="match status" value="1"/>
</dbReference>
<evidence type="ECO:0000256" key="4">
    <source>
        <dbReference type="PROSITE-ProRule" id="PRU01248"/>
    </source>
</evidence>
<evidence type="ECO:0008006" key="9">
    <source>
        <dbReference type="Google" id="ProtNLM"/>
    </source>
</evidence>
<evidence type="ECO:0000259" key="6">
    <source>
        <dbReference type="PROSITE" id="PS51900"/>
    </source>
</evidence>
<dbReference type="PROSITE" id="PS51900">
    <property type="entry name" value="CB"/>
    <property type="match status" value="1"/>
</dbReference>
<organism evidence="7 8">
    <name type="scientific">Sporosarcina globispora</name>
    <name type="common">Bacillus globisporus</name>
    <dbReference type="NCBI Taxonomy" id="1459"/>
    <lineage>
        <taxon>Bacteria</taxon>
        <taxon>Bacillati</taxon>
        <taxon>Bacillota</taxon>
        <taxon>Bacilli</taxon>
        <taxon>Bacillales</taxon>
        <taxon>Caryophanaceae</taxon>
        <taxon>Sporosarcina</taxon>
    </lineage>
</organism>
<dbReference type="GO" id="GO:0015074">
    <property type="term" value="P:DNA integration"/>
    <property type="evidence" value="ECO:0007669"/>
    <property type="project" value="UniProtKB-KW"/>
</dbReference>
<dbReference type="InterPro" id="IPR011010">
    <property type="entry name" value="DNA_brk_join_enz"/>
</dbReference>
<accession>A0A0M0GCC9</accession>
<dbReference type="PATRIC" id="fig|1459.3.peg.2512"/>
<keyword evidence="2 4" id="KW-0238">DNA-binding</keyword>
<name>A0A0M0GCC9_SPOGL</name>
<protein>
    <recommendedName>
        <fullName evidence="9">Integrase</fullName>
    </recommendedName>
</protein>
<dbReference type="Proteomes" id="UP000037109">
    <property type="component" value="Unassembled WGS sequence"/>
</dbReference>
<evidence type="ECO:0000259" key="5">
    <source>
        <dbReference type="PROSITE" id="PS51898"/>
    </source>
</evidence>
<dbReference type="CDD" id="cd00397">
    <property type="entry name" value="DNA_BRE_C"/>
    <property type="match status" value="1"/>
</dbReference>
<dbReference type="GO" id="GO:0003677">
    <property type="term" value="F:DNA binding"/>
    <property type="evidence" value="ECO:0007669"/>
    <property type="project" value="UniProtKB-UniRule"/>
</dbReference>
<dbReference type="Pfam" id="PF00589">
    <property type="entry name" value="Phage_integrase"/>
    <property type="match status" value="1"/>
</dbReference>
<sequence>MLAQNVVKLNNSKIYDQIQKYLDKHSYNSESTKTAYLNDIKLFFRIIKNKEIEYLTIDDVQITLDDFEDFIKYLYDWKDEEGNKKYVNKTINRKVSAAKGLIKYLSAKKINGEYIVKDISYFPNINSLPESKNQHGVLEASEVFEMAELALGEREKGEIKRLAILLSLDSCIRKSALLSLKWSNFIEKEDGYLLQGVDKGNSDFRQLISKELYNELLSIRTKSDCVFDISADSLDGMFKRLREKMKIEPNRRIVWHSIRKSGITYRYRLTGDILEAKRAANHANITTTQIYLEEEDYGAMGAVSSKGYLDMDLYKKVDHEILLEAIELMKKDAKLILNMKIKEILKQNN</sequence>
<dbReference type="SUPFAM" id="SSF56349">
    <property type="entry name" value="DNA breaking-rejoining enzymes"/>
    <property type="match status" value="1"/>
</dbReference>